<evidence type="ECO:0000313" key="1">
    <source>
        <dbReference type="EMBL" id="CEK98237.1"/>
    </source>
</evidence>
<accession>A0A0B7BZ57</accession>
<feature type="non-terminal residue" evidence="1">
    <location>
        <position position="1"/>
    </location>
</feature>
<sequence>GIKNQIFQRHDTLIKTSVEEKLKDDKQEEVRDRNSGRKTLRDVQITAWKSAT</sequence>
<protein>
    <submittedName>
        <fullName evidence="1">Uncharacterized protein</fullName>
    </submittedName>
</protein>
<reference evidence="1" key="1">
    <citation type="submission" date="2014-12" db="EMBL/GenBank/DDBJ databases">
        <title>Insight into the proteome of Arion vulgaris.</title>
        <authorList>
            <person name="Aradska J."/>
            <person name="Bulat T."/>
            <person name="Smidak R."/>
            <person name="Sarate P."/>
            <person name="Gangsoo J."/>
            <person name="Sialana F."/>
            <person name="Bilban M."/>
            <person name="Lubec G."/>
        </authorList>
    </citation>
    <scope>NUCLEOTIDE SEQUENCE</scope>
    <source>
        <tissue evidence="1">Skin</tissue>
    </source>
</reference>
<dbReference type="AlphaFoldDB" id="A0A0B7BZ57"/>
<dbReference type="EMBL" id="HACG01051366">
    <property type="protein sequence ID" value="CEK98237.1"/>
    <property type="molecule type" value="Transcribed_RNA"/>
</dbReference>
<gene>
    <name evidence="1" type="primary">ORF218160</name>
</gene>
<name>A0A0B7BZ57_9EUPU</name>
<organism evidence="1">
    <name type="scientific">Arion vulgaris</name>
    <dbReference type="NCBI Taxonomy" id="1028688"/>
    <lineage>
        <taxon>Eukaryota</taxon>
        <taxon>Metazoa</taxon>
        <taxon>Spiralia</taxon>
        <taxon>Lophotrochozoa</taxon>
        <taxon>Mollusca</taxon>
        <taxon>Gastropoda</taxon>
        <taxon>Heterobranchia</taxon>
        <taxon>Euthyneura</taxon>
        <taxon>Panpulmonata</taxon>
        <taxon>Eupulmonata</taxon>
        <taxon>Stylommatophora</taxon>
        <taxon>Helicina</taxon>
        <taxon>Arionoidea</taxon>
        <taxon>Arionidae</taxon>
        <taxon>Arion</taxon>
    </lineage>
</organism>
<proteinExistence type="predicted"/>